<sequence length="120" mass="13163">MSKEETKLEIIAKAALKAAQKTQKLREVTKTLRTQFPELTAAEAKDGAVTAIAWVAGRASWISYMQRGRVRKTIVLCPGACEICRGNKEQGPIPIDEAFKSGQQHPPFHGSCRCALVPSR</sequence>
<evidence type="ECO:0000313" key="1">
    <source>
        <dbReference type="EMBL" id="KKM74963.1"/>
    </source>
</evidence>
<organism evidence="1">
    <name type="scientific">marine sediment metagenome</name>
    <dbReference type="NCBI Taxonomy" id="412755"/>
    <lineage>
        <taxon>unclassified sequences</taxon>
        <taxon>metagenomes</taxon>
        <taxon>ecological metagenomes</taxon>
    </lineage>
</organism>
<dbReference type="EMBL" id="LAZR01009055">
    <property type="protein sequence ID" value="KKM74963.1"/>
    <property type="molecule type" value="Genomic_DNA"/>
</dbReference>
<comment type="caution">
    <text evidence="1">The sequence shown here is derived from an EMBL/GenBank/DDBJ whole genome shotgun (WGS) entry which is preliminary data.</text>
</comment>
<accession>A0A0F9JYZ4</accession>
<proteinExistence type="predicted"/>
<protein>
    <recommendedName>
        <fullName evidence="2">Phage head morphogenesis domain-containing protein</fullName>
    </recommendedName>
</protein>
<dbReference type="AlphaFoldDB" id="A0A0F9JYZ4"/>
<name>A0A0F9JYZ4_9ZZZZ</name>
<evidence type="ECO:0008006" key="2">
    <source>
        <dbReference type="Google" id="ProtNLM"/>
    </source>
</evidence>
<gene>
    <name evidence="1" type="ORF">LCGC14_1395020</name>
</gene>
<reference evidence="1" key="1">
    <citation type="journal article" date="2015" name="Nature">
        <title>Complex archaea that bridge the gap between prokaryotes and eukaryotes.</title>
        <authorList>
            <person name="Spang A."/>
            <person name="Saw J.H."/>
            <person name="Jorgensen S.L."/>
            <person name="Zaremba-Niedzwiedzka K."/>
            <person name="Martijn J."/>
            <person name="Lind A.E."/>
            <person name="van Eijk R."/>
            <person name="Schleper C."/>
            <person name="Guy L."/>
            <person name="Ettema T.J."/>
        </authorList>
    </citation>
    <scope>NUCLEOTIDE SEQUENCE</scope>
</reference>